<protein>
    <submittedName>
        <fullName evidence="1">Uncharacterized protein</fullName>
    </submittedName>
</protein>
<keyword evidence="2" id="KW-1185">Reference proteome</keyword>
<sequence length="323" mass="35691">MQTIAVAGGLGDVGRTIVDELKASGSFTVIVMTRKARQPLGEELGHCQPRNKEPEVNNASTTVVVIDYEDIEQTSQVLETYGVTTVISAMQIMTETASAAQVNLVKAAVKSDTVKRFIVSEWCVFHTEISPAYTLREAAVEELRNTGLQWTRFAVGYFMDYYGMPHIKSHLTPVSFVVDVKNKAAAIPGTGDNVVSFIYSSDMAKFVVAALSLSRWEETTYCYGDKATFNRIVDLAERARGAKFDVAYDSVDRLSKGEITELPSHKDNYAIIPKGAFQRLSAVFATWVVTGHFDIPAENSLNVKFPEIKTRKLTDVVGMWKGH</sequence>
<dbReference type="EMBL" id="JANRMS010001698">
    <property type="protein sequence ID" value="KAJ3526617.1"/>
    <property type="molecule type" value="Genomic_DNA"/>
</dbReference>
<reference evidence="1" key="1">
    <citation type="submission" date="2022-08" db="EMBL/GenBank/DDBJ databases">
        <title>Genome Sequence of Fusarium decemcellulare.</title>
        <authorList>
            <person name="Buettner E."/>
        </authorList>
    </citation>
    <scope>NUCLEOTIDE SEQUENCE</scope>
    <source>
        <strain evidence="1">Babe19</strain>
    </source>
</reference>
<proteinExistence type="predicted"/>
<gene>
    <name evidence="1" type="ORF">NM208_g11103</name>
</gene>
<evidence type="ECO:0000313" key="2">
    <source>
        <dbReference type="Proteomes" id="UP001148629"/>
    </source>
</evidence>
<evidence type="ECO:0000313" key="1">
    <source>
        <dbReference type="EMBL" id="KAJ3526617.1"/>
    </source>
</evidence>
<organism evidence="1 2">
    <name type="scientific">Fusarium decemcellulare</name>
    <dbReference type="NCBI Taxonomy" id="57161"/>
    <lineage>
        <taxon>Eukaryota</taxon>
        <taxon>Fungi</taxon>
        <taxon>Dikarya</taxon>
        <taxon>Ascomycota</taxon>
        <taxon>Pezizomycotina</taxon>
        <taxon>Sordariomycetes</taxon>
        <taxon>Hypocreomycetidae</taxon>
        <taxon>Hypocreales</taxon>
        <taxon>Nectriaceae</taxon>
        <taxon>Fusarium</taxon>
        <taxon>Fusarium decemcellulare species complex</taxon>
    </lineage>
</organism>
<accession>A0ACC1RVI3</accession>
<dbReference type="Proteomes" id="UP001148629">
    <property type="component" value="Unassembled WGS sequence"/>
</dbReference>
<name>A0ACC1RVI3_9HYPO</name>
<comment type="caution">
    <text evidence="1">The sequence shown here is derived from an EMBL/GenBank/DDBJ whole genome shotgun (WGS) entry which is preliminary data.</text>
</comment>